<name>A0A552VDZ3_9FIRM</name>
<evidence type="ECO:0000313" key="4">
    <source>
        <dbReference type="EMBL" id="TRW28703.1"/>
    </source>
</evidence>
<feature type="region of interest" description="Disordered" evidence="1">
    <location>
        <begin position="44"/>
        <end position="68"/>
    </location>
</feature>
<gene>
    <name evidence="4" type="ORF">FL857_01055</name>
</gene>
<protein>
    <recommendedName>
        <fullName evidence="3">GP-PDE domain-containing protein</fullName>
    </recommendedName>
</protein>
<feature type="domain" description="GP-PDE" evidence="3">
    <location>
        <begin position="318"/>
        <end position="554"/>
    </location>
</feature>
<feature type="signal peptide" evidence="2">
    <location>
        <begin position="1"/>
        <end position="21"/>
    </location>
</feature>
<dbReference type="Proteomes" id="UP000319424">
    <property type="component" value="Unassembled WGS sequence"/>
</dbReference>
<comment type="caution">
    <text evidence="4">The sequence shown here is derived from an EMBL/GenBank/DDBJ whole genome shotgun (WGS) entry which is preliminary data.</text>
</comment>
<feature type="chain" id="PRO_5021964953" description="GP-PDE domain-containing protein" evidence="2">
    <location>
        <begin position="22"/>
        <end position="599"/>
    </location>
</feature>
<dbReference type="GO" id="GO:0008081">
    <property type="term" value="F:phosphoric diester hydrolase activity"/>
    <property type="evidence" value="ECO:0007669"/>
    <property type="project" value="InterPro"/>
</dbReference>
<evidence type="ECO:0000259" key="3">
    <source>
        <dbReference type="PROSITE" id="PS51704"/>
    </source>
</evidence>
<dbReference type="AlphaFoldDB" id="A0A552VDZ3"/>
<dbReference type="Gene3D" id="3.20.20.190">
    <property type="entry name" value="Phosphatidylinositol (PI) phosphodiesterase"/>
    <property type="match status" value="1"/>
</dbReference>
<dbReference type="PROSITE" id="PS51704">
    <property type="entry name" value="GP_PDE"/>
    <property type="match status" value="1"/>
</dbReference>
<feature type="compositionally biased region" description="Basic and acidic residues" evidence="1">
    <location>
        <begin position="55"/>
        <end position="68"/>
    </location>
</feature>
<evidence type="ECO:0000256" key="1">
    <source>
        <dbReference type="SAM" id="MobiDB-lite"/>
    </source>
</evidence>
<dbReference type="Pfam" id="PF03009">
    <property type="entry name" value="GDPD"/>
    <property type="match status" value="1"/>
</dbReference>
<dbReference type="InterPro" id="IPR030395">
    <property type="entry name" value="GP_PDE_dom"/>
</dbReference>
<sequence length="599" mass="68142">MKKFLTCLTVVGVMLSTTAYGEVDPSIQDINNMVNQKEQSELTKLQTDKNNTAQKKAEKEDIEARKDAKITPQVQGKSILQNVANTAYIVSLESQSKQELQMLYDRGFRLFEISVSATSDSQVVLAKNFDFYFNEFYGLTTGRPTIDQYFSYKMLNGQSQMSIGDINQFLNAHPDARFFVKSDDQVVDNMQLLNGLSIKNKDKIIPEITKVLNPYQSFDNVALVDLKGENDIYSYVVNNKTKDIFLFYKNYVPSETEKKHMQSKNVKMYMTNDVNNATVSKVAPTGQFYTASQALSLALEPVNQVAPTIYKRPQITNDRYVAHAGGEIAGLIGTNSYQSLTENYKKGARIFELDFDLTTDNHIVAVHDWGTFAKLAQRRMGNLYLSLEEFKSQNLLYALKQMTIEDVLEFLKTHKAAYIVTDVKGDIEALKAIAEKSGDLKNRFIPQIYSTDQYQDVKNYGFDNIIFTLYRTNMSDYNVIDFAKRNDLYAVTMDNTYRAATKLPMLLSSMGQRVYFHTENDDMKTISDFESNQAYGVYSDTILTDDILRAKLAVNTTYQALLQKRQEEQAKQANKQQLQQAASKQAKNIQNEVAPANIF</sequence>
<evidence type="ECO:0000313" key="5">
    <source>
        <dbReference type="Proteomes" id="UP000319424"/>
    </source>
</evidence>
<organism evidence="4 5">
    <name type="scientific">Criibacterium bergeronii</name>
    <dbReference type="NCBI Taxonomy" id="1871336"/>
    <lineage>
        <taxon>Bacteria</taxon>
        <taxon>Bacillati</taxon>
        <taxon>Bacillota</taxon>
        <taxon>Clostridia</taxon>
        <taxon>Peptostreptococcales</taxon>
        <taxon>Filifactoraceae</taxon>
        <taxon>Criibacterium</taxon>
    </lineage>
</organism>
<dbReference type="GO" id="GO:0006629">
    <property type="term" value="P:lipid metabolic process"/>
    <property type="evidence" value="ECO:0007669"/>
    <property type="project" value="InterPro"/>
</dbReference>
<accession>A0A552VDZ3</accession>
<dbReference type="EMBL" id="VJXW01000001">
    <property type="protein sequence ID" value="TRW28703.1"/>
    <property type="molecule type" value="Genomic_DNA"/>
</dbReference>
<proteinExistence type="predicted"/>
<dbReference type="InterPro" id="IPR017946">
    <property type="entry name" value="PLC-like_Pdiesterase_TIM-brl"/>
</dbReference>
<feature type="compositionally biased region" description="Polar residues" evidence="1">
    <location>
        <begin position="44"/>
        <end position="54"/>
    </location>
</feature>
<dbReference type="RefSeq" id="WP_144015393.1">
    <property type="nucleotide sequence ID" value="NZ_VJXW01000001.1"/>
</dbReference>
<reference evidence="4 5" key="1">
    <citation type="submission" date="2019-07" db="EMBL/GenBank/DDBJ databases">
        <title>Criibacterium bergeronii gen. nov., sp. nov. isolated from human clinical samples.</title>
        <authorList>
            <person name="Maheux A.F."/>
            <person name="Boudreau D.K."/>
            <person name="Berube E."/>
            <person name="Brodeur S."/>
            <person name="Bernard K.A."/>
            <person name="Abed J.Y."/>
            <person name="Ducrey E."/>
            <person name="Guay E.F."/>
            <person name="Raymond F."/>
            <person name="Corbeil J."/>
            <person name="Domingo M.-C."/>
            <person name="Roy P.H."/>
            <person name="Boissinot M."/>
            <person name="Tocheva E.I."/>
            <person name="Omar R.F."/>
        </authorList>
    </citation>
    <scope>NUCLEOTIDE SEQUENCE [LARGE SCALE GENOMIC DNA]</scope>
    <source>
        <strain evidence="4 5">CCRI-24246</strain>
    </source>
</reference>
<dbReference type="OrthoDB" id="2033680at2"/>
<dbReference type="SUPFAM" id="SSF51695">
    <property type="entry name" value="PLC-like phosphodiesterases"/>
    <property type="match status" value="1"/>
</dbReference>
<keyword evidence="2" id="KW-0732">Signal</keyword>
<evidence type="ECO:0000256" key="2">
    <source>
        <dbReference type="SAM" id="SignalP"/>
    </source>
</evidence>